<organism evidence="4 5">
    <name type="scientific">Peptacetobacter hominis</name>
    <dbReference type="NCBI Taxonomy" id="2743610"/>
    <lineage>
        <taxon>Bacteria</taxon>
        <taxon>Bacillati</taxon>
        <taxon>Bacillota</taxon>
        <taxon>Clostridia</taxon>
        <taxon>Peptostreptococcales</taxon>
        <taxon>Peptostreptococcaceae</taxon>
        <taxon>Peptacetobacter</taxon>
    </lineage>
</organism>
<dbReference type="RefSeq" id="WP_142535588.1">
    <property type="nucleotide sequence ID" value="NZ_SGJB01000005.1"/>
</dbReference>
<dbReference type="AlphaFoldDB" id="A0A544QWC5"/>
<name>A0A544QWC5_9FIRM</name>
<evidence type="ECO:0000313" key="4">
    <source>
        <dbReference type="EMBL" id="TQQ84983.1"/>
    </source>
</evidence>
<sequence>MADLDKKDFSTSKNPFKRFAAFCAEHKKGCFAFLVVVIVLGFMFGTDYIRRNKEAEEVRKKYELYKVPEYQKVDISGMVTPKESKQYAYPEDNSLSDVSVENGQEVNAGDLLFTTKDNSVVDQINSLKSQLSSLNSQKVTASKNNSDASVIASINSQISSVESQISSLNSRAYVKNTAPFAGKVYINDQNSEDMSKSFISLVSNEFYMKGYVSENDLSKIQIDQTVSLKVGPTSEKMTGRVSFVSDRPTSDKTKDMKENLSYYDVYVTFEKQENLVNGYHVAADLEIVSNEYTVPSTAVIKNGSEAYVMKNLDGILKKQTVTIVKEAKNTVTISANLEPGDQILKAPDKTMKEGDTIPKEALKDKSTKVDSEDLKIPDVDGNIEEDK</sequence>
<dbReference type="PANTHER" id="PTHR30469">
    <property type="entry name" value="MULTIDRUG RESISTANCE PROTEIN MDTA"/>
    <property type="match status" value="1"/>
</dbReference>
<comment type="caution">
    <text evidence="4">The sequence shown here is derived from an EMBL/GenBank/DDBJ whole genome shotgun (WGS) entry which is preliminary data.</text>
</comment>
<evidence type="ECO:0000259" key="3">
    <source>
        <dbReference type="Pfam" id="PF25990"/>
    </source>
</evidence>
<feature type="compositionally biased region" description="Basic and acidic residues" evidence="1">
    <location>
        <begin position="346"/>
        <end position="378"/>
    </location>
</feature>
<evidence type="ECO:0000256" key="2">
    <source>
        <dbReference type="SAM" id="Phobius"/>
    </source>
</evidence>
<protein>
    <submittedName>
        <fullName evidence="4">HlyD family efflux transporter periplasmic adaptor subunit</fullName>
    </submittedName>
</protein>
<gene>
    <name evidence="4" type="ORF">EXD82_03835</name>
</gene>
<keyword evidence="2" id="KW-0472">Membrane</keyword>
<keyword evidence="2" id="KW-0812">Transmembrane</keyword>
<keyword evidence="2" id="KW-1133">Transmembrane helix</keyword>
<reference evidence="4 5" key="1">
    <citation type="submission" date="2019-02" db="EMBL/GenBank/DDBJ databases">
        <title>Peptostreptococcaceae bacterium ZHW00191 nov., a new bacterium isolated from the human gut.</title>
        <authorList>
            <person name="Zhou H.-W."/>
            <person name="Chen X.-J."/>
        </authorList>
    </citation>
    <scope>NUCLEOTIDE SEQUENCE [LARGE SCALE GENOMIC DNA]</scope>
    <source>
        <strain evidence="4 5">ZHW00191</strain>
    </source>
</reference>
<dbReference type="GO" id="GO:0015562">
    <property type="term" value="F:efflux transmembrane transporter activity"/>
    <property type="evidence" value="ECO:0007669"/>
    <property type="project" value="TreeGrafter"/>
</dbReference>
<dbReference type="OrthoDB" id="2155027at2"/>
<keyword evidence="5" id="KW-1185">Reference proteome</keyword>
<dbReference type="Proteomes" id="UP000317863">
    <property type="component" value="Unassembled WGS sequence"/>
</dbReference>
<dbReference type="Gene3D" id="2.40.420.20">
    <property type="match status" value="1"/>
</dbReference>
<dbReference type="GO" id="GO:1990281">
    <property type="term" value="C:efflux pump complex"/>
    <property type="evidence" value="ECO:0007669"/>
    <property type="project" value="TreeGrafter"/>
</dbReference>
<accession>A0A544QWC5</accession>
<dbReference type="Pfam" id="PF25990">
    <property type="entry name" value="Beta-barrel_YknX"/>
    <property type="match status" value="1"/>
</dbReference>
<dbReference type="PANTHER" id="PTHR30469:SF15">
    <property type="entry name" value="HLYD FAMILY OF SECRETION PROTEINS"/>
    <property type="match status" value="1"/>
</dbReference>
<dbReference type="InterPro" id="IPR058636">
    <property type="entry name" value="Beta-barrel_YknX"/>
</dbReference>
<dbReference type="EMBL" id="SGJB01000005">
    <property type="protein sequence ID" value="TQQ84983.1"/>
    <property type="molecule type" value="Genomic_DNA"/>
</dbReference>
<proteinExistence type="predicted"/>
<feature type="region of interest" description="Disordered" evidence="1">
    <location>
        <begin position="344"/>
        <end position="387"/>
    </location>
</feature>
<dbReference type="Gene3D" id="2.40.30.170">
    <property type="match status" value="1"/>
</dbReference>
<feature type="domain" description="YknX-like beta-barrel" evidence="3">
    <location>
        <begin position="208"/>
        <end position="283"/>
    </location>
</feature>
<feature type="transmembrane region" description="Helical" evidence="2">
    <location>
        <begin position="31"/>
        <end position="49"/>
    </location>
</feature>
<evidence type="ECO:0000256" key="1">
    <source>
        <dbReference type="SAM" id="MobiDB-lite"/>
    </source>
</evidence>
<evidence type="ECO:0000313" key="5">
    <source>
        <dbReference type="Proteomes" id="UP000317863"/>
    </source>
</evidence>